<sequence>MNSFTKNARAMSSYGAYYYNSAKPDAKADESRSPGYAKADDRPVTAAASRYQNRRRSITPPDGERRVPYYQEMERPRNPGANDERSRHAYSDRPGTAYVPPNQSAVMPTDSPSAGRNQERKRLDSPDPSMLSDISEPELRPENSTVDYYTYSKCLQRVISDPNLSMPVRLGIIGEWGAGKSKIIKGVLWCLRQACDTTCTHLSEPVDAPRHIRWMFRTCMCCDMSFFVYLFLLLLLLIVIISSVLLAFNFGVAPYVIANGESSRLNRTNSSTFSSSLSSNETIALIVTLSLVTCLLLIICVAGVLKCAKDRFMRGAGDMLAHFRALVIMVLCDSPPPPIDPVDRVEIIPICFNASDYADSDDPWSALTQHMLVQCESMFGFWKSRLYRICSRDLEHEHDYLIANEERWRQSGHEKVTRRSRQALASASSKLRGEGGSRSARSRKGYESDPKRPLYKKSVLKTKSNKVVATEDNYGKKINVMVRTANWKCIGYPMLSTIGLASFISATVILIIISRGVDTSVQQIYHYIILALSATIIFMCILVMVKPTVLLLHSACNGPEARLNKAREKSLKLRKLYSTGSEGFLHVVKEEVMMLVGFLRYMEHIYQRRFRILLTIDDLDKCSDQRVLDTFNAIKVLFGHSSFPIITMISVDGERVVESLNRLGISSAQDYINQLLNMKFCLPDSNQNDVLKLLENQAEHLLCTTSVRVNRLREVSDQRYNPLAYQASRREAIRQLDLQHDYEEKPKAMTLEHEHYFTHPVSARHVSTAKSRRSKSSKSNKKRVVFTPLRSTSEDGLGNLPQINRQLPTAMNQDVILPAVTTETLPAEAPEDSRLSAIDKAAYSGERPDSQLSQGRAKLPANSLLKSDMRRENSILAEESSDEEQEEVEPDWILAMSSGEARKDTTKTAVSRRRPLLPESEKTDQQLADQHIQAVAEMRVLLGVSQGLITALVNNPSYELSVSADSGAATIKSAPLHVNLQALSSDELKRHILAYGLRRRMVYVALDEVRHNIKMLDGTFSRMSHLFNTVYLSVYIWVQKLKQLGLVDSVMDERESDKAIVKLVKTCQELTRWIILCELWPYRTSWLMYKVERVHRKMGDFPASNFYLEASIRDIYKDIRPDVRAAREDGEFEVWRQQDYSDTLFKKCLEKFKDISGLSILRYLPFTVNVDRIYKNAIKHYMATGGGQAKTLEDEEEAQREMSFADRAVSVAEQN</sequence>
<evidence type="ECO:0000313" key="5">
    <source>
        <dbReference type="Proteomes" id="UP000593567"/>
    </source>
</evidence>
<dbReference type="AlphaFoldDB" id="A0A7J7KQN2"/>
<feature type="compositionally biased region" description="Basic and acidic residues" evidence="1">
    <location>
        <begin position="24"/>
        <end position="43"/>
    </location>
</feature>
<keyword evidence="2" id="KW-0812">Transmembrane</keyword>
<comment type="caution">
    <text evidence="4">The sequence shown here is derived from an EMBL/GenBank/DDBJ whole genome shotgun (WGS) entry which is preliminary data.</text>
</comment>
<dbReference type="Proteomes" id="UP000593567">
    <property type="component" value="Unassembled WGS sequence"/>
</dbReference>
<evidence type="ECO:0000256" key="2">
    <source>
        <dbReference type="SAM" id="Phobius"/>
    </source>
</evidence>
<proteinExistence type="predicted"/>
<evidence type="ECO:0000313" key="4">
    <source>
        <dbReference type="EMBL" id="KAF6040448.1"/>
    </source>
</evidence>
<dbReference type="Pfam" id="PF07693">
    <property type="entry name" value="KAP_NTPase"/>
    <property type="match status" value="1"/>
</dbReference>
<organism evidence="4 5">
    <name type="scientific">Bugula neritina</name>
    <name type="common">Brown bryozoan</name>
    <name type="synonym">Sertularia neritina</name>
    <dbReference type="NCBI Taxonomy" id="10212"/>
    <lineage>
        <taxon>Eukaryota</taxon>
        <taxon>Metazoa</taxon>
        <taxon>Spiralia</taxon>
        <taxon>Lophotrochozoa</taxon>
        <taxon>Bryozoa</taxon>
        <taxon>Gymnolaemata</taxon>
        <taxon>Cheilostomatida</taxon>
        <taxon>Flustrina</taxon>
        <taxon>Buguloidea</taxon>
        <taxon>Bugulidae</taxon>
        <taxon>Bugula</taxon>
    </lineage>
</organism>
<feature type="transmembrane region" description="Helical" evidence="2">
    <location>
        <begin position="490"/>
        <end position="512"/>
    </location>
</feature>
<keyword evidence="2" id="KW-1133">Transmembrane helix</keyword>
<protein>
    <submittedName>
        <fullName evidence="4">NKPD1</fullName>
    </submittedName>
</protein>
<feature type="compositionally biased region" description="Basic residues" evidence="1">
    <location>
        <begin position="770"/>
        <end position="784"/>
    </location>
</feature>
<feature type="domain" description="KAP NTPase" evidence="3">
    <location>
        <begin position="150"/>
        <end position="705"/>
    </location>
</feature>
<dbReference type="InterPro" id="IPR011646">
    <property type="entry name" value="KAP_P-loop"/>
</dbReference>
<accession>A0A7J7KQN2</accession>
<reference evidence="4" key="1">
    <citation type="submission" date="2020-06" db="EMBL/GenBank/DDBJ databases">
        <title>Draft genome of Bugula neritina, a colonial animal packing powerful symbionts and potential medicines.</title>
        <authorList>
            <person name="Rayko M."/>
        </authorList>
    </citation>
    <scope>NUCLEOTIDE SEQUENCE [LARGE SCALE GENOMIC DNA]</scope>
    <source>
        <strain evidence="4">Kwan_BN1</strain>
    </source>
</reference>
<dbReference type="OrthoDB" id="6160494at2759"/>
<dbReference type="InterPro" id="IPR052754">
    <property type="entry name" value="NTPase_KAP_P-loop"/>
</dbReference>
<feature type="region of interest" description="Disordered" evidence="1">
    <location>
        <begin position="897"/>
        <end position="925"/>
    </location>
</feature>
<dbReference type="PANTHER" id="PTHR22674">
    <property type="entry name" value="NTPASE, KAP FAMILY P-LOOP DOMAIN-CONTAINING 1"/>
    <property type="match status" value="1"/>
</dbReference>
<feature type="transmembrane region" description="Helical" evidence="2">
    <location>
        <begin position="226"/>
        <end position="257"/>
    </location>
</feature>
<dbReference type="PANTHER" id="PTHR22674:SF6">
    <property type="entry name" value="NTPASE KAP FAMILY P-LOOP DOMAIN-CONTAINING PROTEIN 1"/>
    <property type="match status" value="1"/>
</dbReference>
<feature type="region of interest" description="Disordered" evidence="1">
    <location>
        <begin position="844"/>
        <end position="866"/>
    </location>
</feature>
<gene>
    <name evidence="4" type="ORF">EB796_001230</name>
</gene>
<dbReference type="EMBL" id="VXIV02000139">
    <property type="protein sequence ID" value="KAF6040448.1"/>
    <property type="molecule type" value="Genomic_DNA"/>
</dbReference>
<feature type="compositionally biased region" description="Basic and acidic residues" evidence="1">
    <location>
        <begin position="62"/>
        <end position="91"/>
    </location>
</feature>
<feature type="transmembrane region" description="Helical" evidence="2">
    <location>
        <begin position="524"/>
        <end position="545"/>
    </location>
</feature>
<keyword evidence="5" id="KW-1185">Reference proteome</keyword>
<feature type="compositionally biased region" description="Polar residues" evidence="1">
    <location>
        <begin position="101"/>
        <end position="116"/>
    </location>
</feature>
<evidence type="ECO:0000259" key="3">
    <source>
        <dbReference type="Pfam" id="PF07693"/>
    </source>
</evidence>
<feature type="transmembrane region" description="Helical" evidence="2">
    <location>
        <begin position="283"/>
        <end position="305"/>
    </location>
</feature>
<evidence type="ECO:0000256" key="1">
    <source>
        <dbReference type="SAM" id="MobiDB-lite"/>
    </source>
</evidence>
<feature type="region of interest" description="Disordered" evidence="1">
    <location>
        <begin position="411"/>
        <end position="451"/>
    </location>
</feature>
<feature type="region of interest" description="Disordered" evidence="1">
    <location>
        <begin position="762"/>
        <end position="802"/>
    </location>
</feature>
<keyword evidence="2" id="KW-0472">Membrane</keyword>
<name>A0A7J7KQN2_BUGNE</name>
<feature type="region of interest" description="Disordered" evidence="1">
    <location>
        <begin position="24"/>
        <end position="139"/>
    </location>
</feature>